<evidence type="ECO:0000313" key="2">
    <source>
        <dbReference type="EMBL" id="NKQ53488.1"/>
    </source>
</evidence>
<feature type="domain" description="Insertion element IS150 protein InsJ-like helix-turn-helix" evidence="1">
    <location>
        <begin position="18"/>
        <end position="68"/>
    </location>
</feature>
<gene>
    <name evidence="2" type="ORF">HFP15_11410</name>
</gene>
<organism evidence="2 3">
    <name type="scientific">Amycolatopsis acididurans</name>
    <dbReference type="NCBI Taxonomy" id="2724524"/>
    <lineage>
        <taxon>Bacteria</taxon>
        <taxon>Bacillati</taxon>
        <taxon>Actinomycetota</taxon>
        <taxon>Actinomycetes</taxon>
        <taxon>Pseudonocardiales</taxon>
        <taxon>Pseudonocardiaceae</taxon>
        <taxon>Amycolatopsis</taxon>
    </lineage>
</organism>
<dbReference type="RefSeq" id="WP_168514431.1">
    <property type="nucleotide sequence ID" value="NZ_JAAXLS010000005.1"/>
</dbReference>
<sequence>MTRQDARSLSPEALEVLRRRAVAAVESGVSRSEVARVFGVSRKAVGSWVLAYKRGGDNAFTPRTRGRRPGEQLALTPMQQAWTVKKIIAGTPDDHGLPHQLWTRQAVAELVLREYDILLAHGTIAHYLMRWGLLDEPRLTEMTRRRADPEAICLASTRPRARLDLSRPVGPRRNLLSGFGNYYGDVNVLLAMSNRGAVYFAASNAPFDNAGTADFLRRLTNQLGRTPNVVVCR</sequence>
<dbReference type="InterPro" id="IPR055247">
    <property type="entry name" value="InsJ-like_HTH"/>
</dbReference>
<evidence type="ECO:0000259" key="1">
    <source>
        <dbReference type="Pfam" id="PF13518"/>
    </source>
</evidence>
<keyword evidence="3" id="KW-1185">Reference proteome</keyword>
<comment type="caution">
    <text evidence="2">The sequence shown here is derived from an EMBL/GenBank/DDBJ whole genome shotgun (WGS) entry which is preliminary data.</text>
</comment>
<dbReference type="Pfam" id="PF13518">
    <property type="entry name" value="HTH_28"/>
    <property type="match status" value="1"/>
</dbReference>
<proteinExistence type="predicted"/>
<reference evidence="2 3" key="1">
    <citation type="submission" date="2020-04" db="EMBL/GenBank/DDBJ databases">
        <title>Novel species.</title>
        <authorList>
            <person name="Teo W.F.A."/>
            <person name="Lipun K."/>
            <person name="Srisuk N."/>
            <person name="Duangmal K."/>
        </authorList>
    </citation>
    <scope>NUCLEOTIDE SEQUENCE [LARGE SCALE GENOMIC DNA]</scope>
    <source>
        <strain evidence="2 3">K13G38</strain>
    </source>
</reference>
<dbReference type="SUPFAM" id="SSF46689">
    <property type="entry name" value="Homeodomain-like"/>
    <property type="match status" value="1"/>
</dbReference>
<accession>A0ABX1J140</accession>
<name>A0ABX1J140_9PSEU</name>
<dbReference type="InterPro" id="IPR009057">
    <property type="entry name" value="Homeodomain-like_sf"/>
</dbReference>
<protein>
    <submittedName>
        <fullName evidence="2">Helix-turn-helix domain-containing protein</fullName>
    </submittedName>
</protein>
<evidence type="ECO:0000313" key="3">
    <source>
        <dbReference type="Proteomes" id="UP000715441"/>
    </source>
</evidence>
<dbReference type="EMBL" id="JAAXLS010000005">
    <property type="protein sequence ID" value="NKQ53488.1"/>
    <property type="molecule type" value="Genomic_DNA"/>
</dbReference>
<dbReference type="Proteomes" id="UP000715441">
    <property type="component" value="Unassembled WGS sequence"/>
</dbReference>